<evidence type="ECO:0000313" key="1">
    <source>
        <dbReference type="EMBL" id="CCH54554.1"/>
    </source>
</evidence>
<accession>I2GKX8</accession>
<organism evidence="1 2">
    <name type="scientific">Fibrisoma limi BUZ 3</name>
    <dbReference type="NCBI Taxonomy" id="1185876"/>
    <lineage>
        <taxon>Bacteria</taxon>
        <taxon>Pseudomonadati</taxon>
        <taxon>Bacteroidota</taxon>
        <taxon>Cytophagia</taxon>
        <taxon>Cytophagales</taxon>
        <taxon>Spirosomataceae</taxon>
        <taxon>Fibrisoma</taxon>
    </lineage>
</organism>
<dbReference type="STRING" id="1185876.BN8_03736"/>
<dbReference type="AlphaFoldDB" id="I2GKX8"/>
<evidence type="ECO:0000313" key="2">
    <source>
        <dbReference type="Proteomes" id="UP000009309"/>
    </source>
</evidence>
<dbReference type="EMBL" id="CAIT01000007">
    <property type="protein sequence ID" value="CCH54554.1"/>
    <property type="molecule type" value="Genomic_DNA"/>
</dbReference>
<protein>
    <submittedName>
        <fullName evidence="1">Uncharacterized protein</fullName>
    </submittedName>
</protein>
<reference evidence="1 2" key="1">
    <citation type="journal article" date="2012" name="J. Bacteriol.">
        <title>Genome Sequence of the Filamentous Bacterium Fibrisoma limi BUZ 3T.</title>
        <authorList>
            <person name="Filippini M."/>
            <person name="Qi W."/>
            <person name="Jaenicke S."/>
            <person name="Goesmann A."/>
            <person name="Smits T.H."/>
            <person name="Bagheri H.C."/>
        </authorList>
    </citation>
    <scope>NUCLEOTIDE SEQUENCE [LARGE SCALE GENOMIC DNA]</scope>
    <source>
        <strain evidence="2">BUZ 3T</strain>
    </source>
</reference>
<keyword evidence="2" id="KW-1185">Reference proteome</keyword>
<gene>
    <name evidence="1" type="ORF">BN8_03736</name>
</gene>
<name>I2GKX8_9BACT</name>
<proteinExistence type="predicted"/>
<dbReference type="Proteomes" id="UP000009309">
    <property type="component" value="Unassembled WGS sequence"/>
</dbReference>
<sequence length="39" mass="4413">MRTLCFTIAPLRPSSASLLPIALQYGSIQEQNTCYHLFK</sequence>
<comment type="caution">
    <text evidence="1">The sequence shown here is derived from an EMBL/GenBank/DDBJ whole genome shotgun (WGS) entry which is preliminary data.</text>
</comment>